<sequence>MNVLSNGQNLRIINLIIVTYFFLLWLVNYYKIESGIIRFFGELLTIPFLIAQLVFLVLGALYLKKHPKDYITLGSYLLLMSSMTAIITSFF</sequence>
<evidence type="ECO:0000313" key="2">
    <source>
        <dbReference type="EMBL" id="RXG32759.1"/>
    </source>
</evidence>
<organism evidence="2 3">
    <name type="scientific">Leeuwenhoekiella marinoflava</name>
    <dbReference type="NCBI Taxonomy" id="988"/>
    <lineage>
        <taxon>Bacteria</taxon>
        <taxon>Pseudomonadati</taxon>
        <taxon>Bacteroidota</taxon>
        <taxon>Flavobacteriia</taxon>
        <taxon>Flavobacteriales</taxon>
        <taxon>Flavobacteriaceae</taxon>
        <taxon>Leeuwenhoekiella</taxon>
    </lineage>
</organism>
<keyword evidence="1" id="KW-0472">Membrane</keyword>
<dbReference type="Proteomes" id="UP000290608">
    <property type="component" value="Unassembled WGS sequence"/>
</dbReference>
<feature type="transmembrane region" description="Helical" evidence="1">
    <location>
        <begin position="70"/>
        <end position="90"/>
    </location>
</feature>
<feature type="transmembrane region" description="Helical" evidence="1">
    <location>
        <begin position="12"/>
        <end position="30"/>
    </location>
</feature>
<protein>
    <submittedName>
        <fullName evidence="2">Uncharacterized protein</fullName>
    </submittedName>
</protein>
<evidence type="ECO:0000256" key="1">
    <source>
        <dbReference type="SAM" id="Phobius"/>
    </source>
</evidence>
<feature type="transmembrane region" description="Helical" evidence="1">
    <location>
        <begin position="36"/>
        <end position="63"/>
    </location>
</feature>
<dbReference type="EMBL" id="QOVL01000002">
    <property type="protein sequence ID" value="RXG32759.1"/>
    <property type="molecule type" value="Genomic_DNA"/>
</dbReference>
<name>A0A4Q0PQ81_9FLAO</name>
<dbReference type="STRING" id="1122159.SAMN02745246_00597"/>
<evidence type="ECO:0000313" key="3">
    <source>
        <dbReference type="Proteomes" id="UP000290608"/>
    </source>
</evidence>
<dbReference type="AlphaFoldDB" id="A0A4Q0PQ81"/>
<gene>
    <name evidence="2" type="ORF">DSL99_538</name>
</gene>
<keyword evidence="1" id="KW-1133">Transmembrane helix</keyword>
<proteinExistence type="predicted"/>
<keyword evidence="1" id="KW-0812">Transmembrane</keyword>
<reference evidence="2 3" key="1">
    <citation type="submission" date="2018-07" db="EMBL/GenBank/DDBJ databases">
        <title>Leeuwenhoekiella genomics.</title>
        <authorList>
            <person name="Tahon G."/>
            <person name="Willems A."/>
        </authorList>
    </citation>
    <scope>NUCLEOTIDE SEQUENCE [LARGE SCALE GENOMIC DNA]</scope>
    <source>
        <strain evidence="2 3">LMG 1345</strain>
    </source>
</reference>
<comment type="caution">
    <text evidence="2">The sequence shown here is derived from an EMBL/GenBank/DDBJ whole genome shotgun (WGS) entry which is preliminary data.</text>
</comment>
<accession>A0A4Q0PQ81</accession>